<dbReference type="PANTHER" id="PTHR23088">
    <property type="entry name" value="NITRILASE-RELATED"/>
    <property type="match status" value="1"/>
</dbReference>
<dbReference type="PROSITE" id="PS01227">
    <property type="entry name" value="UPF0012"/>
    <property type="match status" value="1"/>
</dbReference>
<evidence type="ECO:0000256" key="14">
    <source>
        <dbReference type="PROSITE-ProRule" id="PRU00464"/>
    </source>
</evidence>
<dbReference type="GO" id="GO:0000166">
    <property type="term" value="F:nucleotide binding"/>
    <property type="evidence" value="ECO:0007669"/>
    <property type="project" value="UniProtKB-KW"/>
</dbReference>
<dbReference type="GO" id="GO:0016811">
    <property type="term" value="F:hydrolase activity, acting on carbon-nitrogen (but not peptide) bonds, in linear amides"/>
    <property type="evidence" value="ECO:0007669"/>
    <property type="project" value="InterPro"/>
</dbReference>
<feature type="binding site" evidence="12">
    <location>
        <position position="384"/>
    </location>
    <ligand>
        <name>substrate</name>
    </ligand>
</feature>
<feature type="binding site" evidence="12">
    <location>
        <position position="455"/>
    </location>
    <ligand>
        <name>substrate</name>
    </ligand>
</feature>
<accession>A0A1D2MIM5</accession>
<comment type="subunit">
    <text evidence="2">Homotetramer.</text>
</comment>
<evidence type="ECO:0000256" key="8">
    <source>
        <dbReference type="ARBA" id="ARBA00057461"/>
    </source>
</evidence>
<evidence type="ECO:0000256" key="10">
    <source>
        <dbReference type="ARBA" id="ARBA00069577"/>
    </source>
</evidence>
<evidence type="ECO:0000256" key="2">
    <source>
        <dbReference type="ARBA" id="ARBA00011881"/>
    </source>
</evidence>
<feature type="domain" description="HIT" evidence="16">
    <location>
        <begin position="358"/>
        <end position="466"/>
    </location>
</feature>
<dbReference type="GO" id="GO:0047710">
    <property type="term" value="F:bis(5'-adenosyl)-triphosphatase activity"/>
    <property type="evidence" value="ECO:0007669"/>
    <property type="project" value="UniProtKB-EC"/>
</dbReference>
<keyword evidence="5" id="KW-0378">Hydrolase</keyword>
<dbReference type="SUPFAM" id="SSF54197">
    <property type="entry name" value="HIT-like"/>
    <property type="match status" value="1"/>
</dbReference>
<dbReference type="InterPro" id="IPR019808">
    <property type="entry name" value="Histidine_triad_CS"/>
</dbReference>
<comment type="similarity">
    <text evidence="9">In the N-terminal section; belongs to the UPF0012 family.</text>
</comment>
<dbReference type="InterPro" id="IPR003010">
    <property type="entry name" value="C-N_Hydrolase"/>
</dbReference>
<dbReference type="EC" id="3.6.1.29" evidence="3"/>
<dbReference type="InterPro" id="IPR011146">
    <property type="entry name" value="HIT-like"/>
</dbReference>
<dbReference type="InterPro" id="IPR036265">
    <property type="entry name" value="HIT-like_sf"/>
</dbReference>
<dbReference type="AlphaFoldDB" id="A0A1D2MIM5"/>
<name>A0A1D2MIM5_ORCCI</name>
<feature type="domain" description="CN hydrolase" evidence="15">
    <location>
        <begin position="65"/>
        <end position="319"/>
    </location>
</feature>
<keyword evidence="6" id="KW-0511">Multifunctional enzyme</keyword>
<evidence type="ECO:0000256" key="4">
    <source>
        <dbReference type="ARBA" id="ARBA00022741"/>
    </source>
</evidence>
<feature type="short sequence motif" description="Histidine triad motif" evidence="14">
    <location>
        <begin position="451"/>
        <end position="455"/>
    </location>
</feature>
<dbReference type="Proteomes" id="UP000094527">
    <property type="component" value="Unassembled WGS sequence"/>
</dbReference>
<organism evidence="17 18">
    <name type="scientific">Orchesella cincta</name>
    <name type="common">Springtail</name>
    <name type="synonym">Podura cincta</name>
    <dbReference type="NCBI Taxonomy" id="48709"/>
    <lineage>
        <taxon>Eukaryota</taxon>
        <taxon>Metazoa</taxon>
        <taxon>Ecdysozoa</taxon>
        <taxon>Arthropoda</taxon>
        <taxon>Hexapoda</taxon>
        <taxon>Collembola</taxon>
        <taxon>Entomobryomorpha</taxon>
        <taxon>Entomobryoidea</taxon>
        <taxon>Orchesellidae</taxon>
        <taxon>Orchesellinae</taxon>
        <taxon>Orchesella</taxon>
    </lineage>
</organism>
<evidence type="ECO:0000256" key="1">
    <source>
        <dbReference type="ARBA" id="ARBA00001936"/>
    </source>
</evidence>
<dbReference type="CDD" id="cd07572">
    <property type="entry name" value="nit"/>
    <property type="match status" value="1"/>
</dbReference>
<dbReference type="Pfam" id="PF00795">
    <property type="entry name" value="CN_hydrolase"/>
    <property type="match status" value="1"/>
</dbReference>
<evidence type="ECO:0000256" key="3">
    <source>
        <dbReference type="ARBA" id="ARBA00012377"/>
    </source>
</evidence>
<dbReference type="InterPro" id="IPR039383">
    <property type="entry name" value="FHIT"/>
</dbReference>
<dbReference type="Gene3D" id="3.30.428.10">
    <property type="entry name" value="HIT-like"/>
    <property type="match status" value="1"/>
</dbReference>
<comment type="caution">
    <text evidence="17">The sequence shown here is derived from an EMBL/GenBank/DDBJ whole genome shotgun (WGS) entry which is preliminary data.</text>
</comment>
<evidence type="ECO:0000256" key="12">
    <source>
        <dbReference type="PIRSR" id="PIRSR639383-2"/>
    </source>
</evidence>
<dbReference type="PANTHER" id="PTHR23088:SF27">
    <property type="entry name" value="DEAMINATED GLUTATHIONE AMIDASE"/>
    <property type="match status" value="1"/>
</dbReference>
<dbReference type="PROSITE" id="PS50263">
    <property type="entry name" value="CN_HYDROLASE"/>
    <property type="match status" value="1"/>
</dbReference>
<proteinExistence type="inferred from homology"/>
<feature type="site" description="Important for induction of apoptosis" evidence="13">
    <location>
        <position position="471"/>
    </location>
</feature>
<comment type="function">
    <text evidence="8">Cleaves A-5'-PPP-5'A to yield AMP and ADP.</text>
</comment>
<dbReference type="PROSITE" id="PS51084">
    <property type="entry name" value="HIT_2"/>
    <property type="match status" value="1"/>
</dbReference>
<dbReference type="Gene3D" id="3.60.110.10">
    <property type="entry name" value="Carbon-nitrogen hydrolase"/>
    <property type="match status" value="1"/>
</dbReference>
<evidence type="ECO:0000313" key="18">
    <source>
        <dbReference type="Proteomes" id="UP000094527"/>
    </source>
</evidence>
<evidence type="ECO:0000256" key="11">
    <source>
        <dbReference type="PIRSR" id="PIRSR639383-1"/>
    </source>
</evidence>
<feature type="binding site" evidence="12">
    <location>
        <begin position="446"/>
        <end position="449"/>
    </location>
    <ligand>
        <name>substrate</name>
    </ligand>
</feature>
<dbReference type="SUPFAM" id="SSF56317">
    <property type="entry name" value="Carbon-nitrogen hydrolase"/>
    <property type="match status" value="1"/>
</dbReference>
<comment type="cofactor">
    <cofactor evidence="1">
        <name>Mn(2+)</name>
        <dbReference type="ChEBI" id="CHEBI:29035"/>
    </cofactor>
</comment>
<gene>
    <name evidence="17" type="ORF">Ocin01_13900</name>
</gene>
<dbReference type="InterPro" id="IPR001110">
    <property type="entry name" value="UPF0012_CS"/>
</dbReference>
<evidence type="ECO:0000256" key="7">
    <source>
        <dbReference type="ARBA" id="ARBA00047780"/>
    </source>
</evidence>
<dbReference type="CDD" id="cd01275">
    <property type="entry name" value="FHIT"/>
    <property type="match status" value="1"/>
</dbReference>
<evidence type="ECO:0000256" key="9">
    <source>
        <dbReference type="ARBA" id="ARBA00061127"/>
    </source>
</evidence>
<dbReference type="PROSITE" id="PS00892">
    <property type="entry name" value="HIT_1"/>
    <property type="match status" value="1"/>
</dbReference>
<evidence type="ECO:0000256" key="6">
    <source>
        <dbReference type="ARBA" id="ARBA00023268"/>
    </source>
</evidence>
<dbReference type="OrthoDB" id="680339at2759"/>
<dbReference type="OMA" id="GWHNKKR"/>
<comment type="catalytic activity">
    <reaction evidence="7">
        <text>P(1),P(3)-bis(5'-adenosyl) triphosphate + H2O = AMP + ADP + 2 H(+)</text>
        <dbReference type="Rhea" id="RHEA:13893"/>
        <dbReference type="ChEBI" id="CHEBI:15377"/>
        <dbReference type="ChEBI" id="CHEBI:15378"/>
        <dbReference type="ChEBI" id="CHEBI:58529"/>
        <dbReference type="ChEBI" id="CHEBI:456215"/>
        <dbReference type="ChEBI" id="CHEBI:456216"/>
        <dbReference type="EC" id="3.6.1.29"/>
    </reaction>
</comment>
<evidence type="ECO:0000313" key="17">
    <source>
        <dbReference type="EMBL" id="ODM92781.1"/>
    </source>
</evidence>
<evidence type="ECO:0000259" key="16">
    <source>
        <dbReference type="PROSITE" id="PS51084"/>
    </source>
</evidence>
<dbReference type="STRING" id="48709.A0A1D2MIM5"/>
<feature type="active site" description="Tele-AMP-histidine intermediate" evidence="11">
    <location>
        <position position="453"/>
    </location>
</feature>
<evidence type="ECO:0000259" key="15">
    <source>
        <dbReference type="PROSITE" id="PS50263"/>
    </source>
</evidence>
<dbReference type="InterPro" id="IPR045254">
    <property type="entry name" value="Nit1/2_C-N_Hydrolase"/>
</dbReference>
<dbReference type="FunFam" id="3.60.110.10:FF:000005">
    <property type="entry name" value="nitrilase homolog 1 isoform X1"/>
    <property type="match status" value="1"/>
</dbReference>
<dbReference type="Pfam" id="PF01230">
    <property type="entry name" value="HIT"/>
    <property type="match status" value="1"/>
</dbReference>
<dbReference type="FunFam" id="3.30.428.10:FF:000011">
    <property type="entry name" value="Fragile histidine triad"/>
    <property type="match status" value="1"/>
</dbReference>
<dbReference type="EMBL" id="LJIJ01001151">
    <property type="protein sequence ID" value="ODM92781.1"/>
    <property type="molecule type" value="Genomic_DNA"/>
</dbReference>
<keyword evidence="4" id="KW-0547">Nucleotide-binding</keyword>
<dbReference type="GO" id="GO:0006139">
    <property type="term" value="P:nucleobase-containing compound metabolic process"/>
    <property type="evidence" value="ECO:0007669"/>
    <property type="project" value="TreeGrafter"/>
</dbReference>
<dbReference type="InterPro" id="IPR036526">
    <property type="entry name" value="C-N_Hydrolase_sf"/>
</dbReference>
<evidence type="ECO:0000256" key="5">
    <source>
        <dbReference type="ARBA" id="ARBA00022801"/>
    </source>
</evidence>
<feature type="binding site" evidence="12">
    <location>
        <position position="440"/>
    </location>
    <ligand>
        <name>substrate</name>
    </ligand>
</feature>
<keyword evidence="18" id="KW-1185">Reference proteome</keyword>
<reference evidence="17 18" key="1">
    <citation type="journal article" date="2016" name="Genome Biol. Evol.">
        <title>Gene Family Evolution Reflects Adaptation to Soil Environmental Stressors in the Genome of the Collembolan Orchesella cincta.</title>
        <authorList>
            <person name="Faddeeva-Vakhrusheva A."/>
            <person name="Derks M.F."/>
            <person name="Anvar S.Y."/>
            <person name="Agamennone V."/>
            <person name="Suring W."/>
            <person name="Smit S."/>
            <person name="van Straalen N.M."/>
            <person name="Roelofs D."/>
        </authorList>
    </citation>
    <scope>NUCLEOTIDE SEQUENCE [LARGE SCALE GENOMIC DNA]</scope>
    <source>
        <tissue evidence="17">Mixed pool</tissue>
    </source>
</reference>
<protein>
    <recommendedName>
        <fullName evidence="10">Nitrilase and fragile histidine triad fusion protein NitFhit</fullName>
        <ecNumber evidence="3">3.6.1.29</ecNumber>
    </recommendedName>
</protein>
<sequence length="513" mass="57907">MKSFSMLRSVQQELRFLFGFLRNYHSTSPNNLQPLQHSITAYNKSLWANCRNFRTKMGSEGLKPVTVACIQLCCTEDKTKNFETARSLICQAKEKNAKMIFLPEAFDYIGRSKEESAQLSETLDGPLITSYRNLAKELKVWLSLGGFHEKQTELRDGLLPWMTNNHVLIDCSGEIKSVYRKVHLFDVVIPEDNVNLKESSFIRGGNEIMKPEKTLIGNLGLGICYDVRFPEFSLSLRKMGADVLTYPSAFTVPTGQAHWETLLRARAIETQCFVIAAAQTGQHNPKRASYGHSLIVDPWGRILADAKDDVGIITAELDLNQVASVRKKMPVISHRQAALYGNTITHKYSIPTGESDNETFSFGHVSVKMNAVFLESELSRAFVNKKCVVPGHVLISSKRVAMRLCDLSPSEISDIFTLAQKVQTIMEAIHGASSSTITVQDGKDAGQTVQHVHIHVLPRKENDFKENDEIYERLGDHDKGNNNIKWREESEMIIECNQIRDHIMQNHVNILRN</sequence>
<evidence type="ECO:0000256" key="13">
    <source>
        <dbReference type="PIRSR" id="PIRSR639383-3"/>
    </source>
</evidence>